<accession>A0A6G9A1A5</accession>
<evidence type="ECO:0000313" key="2">
    <source>
        <dbReference type="Proteomes" id="UP000500895"/>
    </source>
</evidence>
<dbReference type="AlphaFoldDB" id="A0A6G9A1A5"/>
<dbReference type="RefSeq" id="WP_166467252.1">
    <property type="nucleotide sequence ID" value="NZ_CP050066.2"/>
</dbReference>
<dbReference type="Proteomes" id="UP000500895">
    <property type="component" value="Chromosome"/>
</dbReference>
<name>A0A6G9A1A5_9BRAD</name>
<gene>
    <name evidence="1" type="ORF">HAV00_07525</name>
</gene>
<protein>
    <submittedName>
        <fullName evidence="1">Uncharacterized protein</fullName>
    </submittedName>
</protein>
<reference evidence="1 2" key="1">
    <citation type="journal article" date="2020" name="Int. J. Syst. Evol. Microbiol.">
        <title>Description and complete genome sequences of Bradyrhizobium symbiodeficiens sp. nov., a non-symbiotic bacterium associated with legumes native to Canada.</title>
        <authorList>
            <person name="Bromfield E.S.P."/>
            <person name="Cloutier S."/>
            <person name="Nguyen H.D.T."/>
        </authorList>
    </citation>
    <scope>NUCLEOTIDE SEQUENCE [LARGE SCALE GENOMIC DNA]</scope>
    <source>
        <strain evidence="1 2">101S1MB</strain>
    </source>
</reference>
<sequence>MKLNLECKDSFVDFELLKILVAWRNQHVHDGLNSSGEFRLPDGCEAILLAEKDMLAKRYGGFDPSALFHHFIQRDAPKRKEIITLVSACQNFVRAIDGALLRQSVTRNSDLQSIALATIKKALCRDNPAEIKKVWGKDTAARERRLRAALEAGGFSVPEPETEAPLSPNLSLPADFIENFARISVQQVIEILNAA</sequence>
<evidence type="ECO:0000313" key="1">
    <source>
        <dbReference type="EMBL" id="QIP06106.1"/>
    </source>
</evidence>
<dbReference type="EMBL" id="CP050066">
    <property type="protein sequence ID" value="QIP06106.1"/>
    <property type="molecule type" value="Genomic_DNA"/>
</dbReference>
<proteinExistence type="predicted"/>
<organism evidence="1 2">
    <name type="scientific">Bradyrhizobium symbiodeficiens</name>
    <dbReference type="NCBI Taxonomy" id="1404367"/>
    <lineage>
        <taxon>Bacteria</taxon>
        <taxon>Pseudomonadati</taxon>
        <taxon>Pseudomonadota</taxon>
        <taxon>Alphaproteobacteria</taxon>
        <taxon>Hyphomicrobiales</taxon>
        <taxon>Nitrobacteraceae</taxon>
        <taxon>Bradyrhizobium</taxon>
    </lineage>
</organism>